<dbReference type="AlphaFoldDB" id="A0A537JA67"/>
<evidence type="ECO:0000259" key="1">
    <source>
        <dbReference type="Pfam" id="PF00753"/>
    </source>
</evidence>
<dbReference type="Pfam" id="PF00753">
    <property type="entry name" value="Lactamase_B"/>
    <property type="match status" value="1"/>
</dbReference>
<dbReference type="GO" id="GO:0016787">
    <property type="term" value="F:hydrolase activity"/>
    <property type="evidence" value="ECO:0007669"/>
    <property type="project" value="UniProtKB-KW"/>
</dbReference>
<comment type="caution">
    <text evidence="2">The sequence shown here is derived from an EMBL/GenBank/DDBJ whole genome shotgun (WGS) entry which is preliminary data.</text>
</comment>
<evidence type="ECO:0000313" key="3">
    <source>
        <dbReference type="Proteomes" id="UP000320048"/>
    </source>
</evidence>
<dbReference type="EMBL" id="VBAO01000232">
    <property type="protein sequence ID" value="TMI80242.1"/>
    <property type="molecule type" value="Genomic_DNA"/>
</dbReference>
<dbReference type="Gene3D" id="3.60.15.10">
    <property type="entry name" value="Ribonuclease Z/Hydroxyacylglutathione hydrolase-like"/>
    <property type="match status" value="1"/>
</dbReference>
<dbReference type="GO" id="GO:0006749">
    <property type="term" value="P:glutathione metabolic process"/>
    <property type="evidence" value="ECO:0007669"/>
    <property type="project" value="TreeGrafter"/>
</dbReference>
<dbReference type="PANTHER" id="PTHR43084">
    <property type="entry name" value="PERSULFIDE DIOXYGENASE ETHE1"/>
    <property type="match status" value="1"/>
</dbReference>
<gene>
    <name evidence="2" type="ORF">E6H04_09020</name>
</gene>
<evidence type="ECO:0000313" key="2">
    <source>
        <dbReference type="EMBL" id="TMI80242.1"/>
    </source>
</evidence>
<accession>A0A537JA67</accession>
<proteinExistence type="predicted"/>
<keyword evidence="2" id="KW-0378">Hydrolase</keyword>
<dbReference type="InterPro" id="IPR001279">
    <property type="entry name" value="Metallo-B-lactamas"/>
</dbReference>
<dbReference type="GO" id="GO:0070813">
    <property type="term" value="P:hydrogen sulfide metabolic process"/>
    <property type="evidence" value="ECO:0007669"/>
    <property type="project" value="TreeGrafter"/>
</dbReference>
<protein>
    <submittedName>
        <fullName evidence="2">MBL fold metallo-hydrolase</fullName>
    </submittedName>
</protein>
<sequence>MYFRQVLHPEKACASYMIGCPTRGVCAVIDPQGDPQVYVSQVEQNGMALRSIIDTHTHADHVSCARDLAALTGVPLYVGPGASVRFPHRTLPDGHILEVGN</sequence>
<name>A0A537JA67_9BACT</name>
<feature type="non-terminal residue" evidence="2">
    <location>
        <position position="101"/>
    </location>
</feature>
<dbReference type="Proteomes" id="UP000320048">
    <property type="component" value="Unassembled WGS sequence"/>
</dbReference>
<organism evidence="2 3">
    <name type="scientific">Candidatus Segetimicrobium genomatis</name>
    <dbReference type="NCBI Taxonomy" id="2569760"/>
    <lineage>
        <taxon>Bacteria</taxon>
        <taxon>Bacillati</taxon>
        <taxon>Candidatus Sysuimicrobiota</taxon>
        <taxon>Candidatus Sysuimicrobiia</taxon>
        <taxon>Candidatus Sysuimicrobiales</taxon>
        <taxon>Candidatus Segetimicrobiaceae</taxon>
        <taxon>Candidatus Segetimicrobium</taxon>
    </lineage>
</organism>
<dbReference type="InterPro" id="IPR051682">
    <property type="entry name" value="Mito_Persulfide_Diox"/>
</dbReference>
<feature type="domain" description="Metallo-beta-lactamase" evidence="1">
    <location>
        <begin position="12"/>
        <end position="87"/>
    </location>
</feature>
<reference evidence="2 3" key="1">
    <citation type="journal article" date="2019" name="Nat. Microbiol.">
        <title>Mediterranean grassland soil C-N compound turnover is dependent on rainfall and depth, and is mediated by genomically divergent microorganisms.</title>
        <authorList>
            <person name="Diamond S."/>
            <person name="Andeer P.F."/>
            <person name="Li Z."/>
            <person name="Crits-Christoph A."/>
            <person name="Burstein D."/>
            <person name="Anantharaman K."/>
            <person name="Lane K.R."/>
            <person name="Thomas B.C."/>
            <person name="Pan C."/>
            <person name="Northen T.R."/>
            <person name="Banfield J.F."/>
        </authorList>
    </citation>
    <scope>NUCLEOTIDE SEQUENCE [LARGE SCALE GENOMIC DNA]</scope>
    <source>
        <strain evidence="2">NP_7</strain>
    </source>
</reference>
<dbReference type="SUPFAM" id="SSF56281">
    <property type="entry name" value="Metallo-hydrolase/oxidoreductase"/>
    <property type="match status" value="1"/>
</dbReference>
<dbReference type="GO" id="GO:0050313">
    <property type="term" value="F:sulfur dioxygenase activity"/>
    <property type="evidence" value="ECO:0007669"/>
    <property type="project" value="TreeGrafter"/>
</dbReference>
<dbReference type="InterPro" id="IPR036866">
    <property type="entry name" value="RibonucZ/Hydroxyglut_hydro"/>
</dbReference>
<dbReference type="PANTHER" id="PTHR43084:SF1">
    <property type="entry name" value="PERSULFIDE DIOXYGENASE ETHE1, MITOCHONDRIAL"/>
    <property type="match status" value="1"/>
</dbReference>